<dbReference type="InterPro" id="IPR003724">
    <property type="entry name" value="CblAdoTrfase_CobA"/>
</dbReference>
<dbReference type="AlphaFoldDB" id="A0A8F5ZHC6"/>
<dbReference type="PANTHER" id="PTHR46638">
    <property type="entry name" value="CORRINOID ADENOSYLTRANSFERASE"/>
    <property type="match status" value="1"/>
</dbReference>
<dbReference type="GO" id="GO:0008817">
    <property type="term" value="F:corrinoid adenosyltransferase activity"/>
    <property type="evidence" value="ECO:0007669"/>
    <property type="project" value="UniProtKB-EC"/>
</dbReference>
<dbReference type="PIRSF" id="PIRSF015617">
    <property type="entry name" value="Adensltrnsf_CobA"/>
    <property type="match status" value="1"/>
</dbReference>
<dbReference type="Pfam" id="PF02572">
    <property type="entry name" value="CobA_CobO_BtuR"/>
    <property type="match status" value="1"/>
</dbReference>
<name>A0A8F5ZHC6_METHU</name>
<dbReference type="Proteomes" id="UP000694228">
    <property type="component" value="Chromosome"/>
</dbReference>
<dbReference type="EMBL" id="CP077107">
    <property type="protein sequence ID" value="QXO95744.1"/>
    <property type="molecule type" value="Genomic_DNA"/>
</dbReference>
<gene>
    <name evidence="1" type="primary">cobO</name>
    <name evidence="1" type="ORF">KSK55_04950</name>
</gene>
<dbReference type="NCBIfam" id="NF004637">
    <property type="entry name" value="PRK05986.1"/>
    <property type="match status" value="1"/>
</dbReference>
<keyword evidence="1" id="KW-0808">Transferase</keyword>
<sequence>MHKDRKGYIQVYCGNGKGKTTAALGLSLRTLLSGGSVYFAQFCKGSETAEMGLCSLFDTFVMEQYGTGKFITNNPTEEDRKQARQGFEHCKSVILSGYFDLVVLDEIILSVFYQLINVEEIISMLRSRKPWVEVILTGRKAPHELIEAADLVTEMKKVKHYFDTGVKARRGIEY</sequence>
<dbReference type="OrthoDB" id="24392at2157"/>
<proteinExistence type="predicted"/>
<reference evidence="1 2" key="1">
    <citation type="submission" date="2021-06" db="EMBL/GenBank/DDBJ databases">
        <title>Complete genome sequence of the secondary alcohol utilizing methanogen Methanospirillum hungatei strain GP1.</title>
        <authorList>
            <person name="Day L.A."/>
            <person name="Costa K.C."/>
        </authorList>
    </citation>
    <scope>NUCLEOTIDE SEQUENCE [LARGE SCALE GENOMIC DNA]</scope>
    <source>
        <strain evidence="1 2">GP1</strain>
    </source>
</reference>
<evidence type="ECO:0000313" key="1">
    <source>
        <dbReference type="EMBL" id="QXO95744.1"/>
    </source>
</evidence>
<dbReference type="EC" id="2.5.1.17" evidence="1"/>
<protein>
    <submittedName>
        <fullName evidence="1">Cob(I)yrinic acid a,c-diamide adenosyltransferase</fullName>
        <ecNumber evidence="1">2.5.1.17</ecNumber>
    </submittedName>
</protein>
<dbReference type="GO" id="GO:0009236">
    <property type="term" value="P:cobalamin biosynthetic process"/>
    <property type="evidence" value="ECO:0007669"/>
    <property type="project" value="InterPro"/>
</dbReference>
<evidence type="ECO:0000313" key="2">
    <source>
        <dbReference type="Proteomes" id="UP000694228"/>
    </source>
</evidence>
<dbReference type="CDD" id="cd00561">
    <property type="entry name" value="CobA_ACA"/>
    <property type="match status" value="1"/>
</dbReference>
<dbReference type="GO" id="GO:0005524">
    <property type="term" value="F:ATP binding"/>
    <property type="evidence" value="ECO:0007669"/>
    <property type="project" value="InterPro"/>
</dbReference>
<dbReference type="PANTHER" id="PTHR46638:SF1">
    <property type="entry name" value="CORRINOID ADENOSYLTRANSFERASE"/>
    <property type="match status" value="1"/>
</dbReference>
<organism evidence="1 2">
    <name type="scientific">Methanospirillum hungatei</name>
    <dbReference type="NCBI Taxonomy" id="2203"/>
    <lineage>
        <taxon>Archaea</taxon>
        <taxon>Methanobacteriati</taxon>
        <taxon>Methanobacteriota</taxon>
        <taxon>Stenosarchaea group</taxon>
        <taxon>Methanomicrobia</taxon>
        <taxon>Methanomicrobiales</taxon>
        <taxon>Methanospirillaceae</taxon>
        <taxon>Methanospirillum</taxon>
    </lineage>
</organism>
<dbReference type="NCBIfam" id="TIGR00708">
    <property type="entry name" value="cobA"/>
    <property type="match status" value="1"/>
</dbReference>
<accession>A0A8F5ZHC6</accession>